<dbReference type="RefSeq" id="WP_265617697.1">
    <property type="nucleotide sequence ID" value="NZ_JAPFRD010000011.1"/>
</dbReference>
<reference evidence="2" key="1">
    <citation type="submission" date="2022-11" db="EMBL/GenBank/DDBJ databases">
        <title>Alteromonas sp. nov., isolated from sea water of the Qingdao.</title>
        <authorList>
            <person name="Wang Q."/>
        </authorList>
    </citation>
    <scope>NUCLEOTIDE SEQUENCE</scope>
    <source>
        <strain evidence="2">ASW11-7</strain>
    </source>
</reference>
<dbReference type="EMBL" id="JAPFRD010000011">
    <property type="protein sequence ID" value="MCW8108948.1"/>
    <property type="molecule type" value="Genomic_DNA"/>
</dbReference>
<evidence type="ECO:0000313" key="3">
    <source>
        <dbReference type="Proteomes" id="UP001142810"/>
    </source>
</evidence>
<feature type="transmembrane region" description="Helical" evidence="1">
    <location>
        <begin position="148"/>
        <end position="169"/>
    </location>
</feature>
<feature type="transmembrane region" description="Helical" evidence="1">
    <location>
        <begin position="118"/>
        <end position="136"/>
    </location>
</feature>
<keyword evidence="3" id="KW-1185">Reference proteome</keyword>
<name>A0ABT3P861_9ALTE</name>
<comment type="caution">
    <text evidence="2">The sequence shown here is derived from an EMBL/GenBank/DDBJ whole genome shotgun (WGS) entry which is preliminary data.</text>
</comment>
<accession>A0ABT3P861</accession>
<evidence type="ECO:0000313" key="2">
    <source>
        <dbReference type="EMBL" id="MCW8108948.1"/>
    </source>
</evidence>
<sequence length="190" mass="22652">MSSDNQNLEQLWQQQPVQNLDIEKIEKQFKGQRWKQRCYVIADIASMLPIAYILLFMQEKMSELAFTLIVIVGFLALVYVATLIYFRRHAAFFRSKNTQDFLQILRKQIHNNVLIARLTRYFCWVVFVGMSTFYGILYWNNELKPERWLVYVMALVFSVVSLTATYIWAQRREKRFEAEATRLNSLTNVQ</sequence>
<feature type="transmembrane region" description="Helical" evidence="1">
    <location>
        <begin position="64"/>
        <end position="86"/>
    </location>
</feature>
<evidence type="ECO:0000256" key="1">
    <source>
        <dbReference type="SAM" id="Phobius"/>
    </source>
</evidence>
<organism evidence="2 3">
    <name type="scientific">Alteromonas aquimaris</name>
    <dbReference type="NCBI Taxonomy" id="2998417"/>
    <lineage>
        <taxon>Bacteria</taxon>
        <taxon>Pseudomonadati</taxon>
        <taxon>Pseudomonadota</taxon>
        <taxon>Gammaproteobacteria</taxon>
        <taxon>Alteromonadales</taxon>
        <taxon>Alteromonadaceae</taxon>
        <taxon>Alteromonas/Salinimonas group</taxon>
        <taxon>Alteromonas</taxon>
    </lineage>
</organism>
<keyword evidence="1" id="KW-1133">Transmembrane helix</keyword>
<keyword evidence="1" id="KW-0472">Membrane</keyword>
<protein>
    <recommendedName>
        <fullName evidence="4">DUF3278 domain-containing protein</fullName>
    </recommendedName>
</protein>
<feature type="transmembrane region" description="Helical" evidence="1">
    <location>
        <begin position="38"/>
        <end position="58"/>
    </location>
</feature>
<keyword evidence="1" id="KW-0812">Transmembrane</keyword>
<evidence type="ECO:0008006" key="4">
    <source>
        <dbReference type="Google" id="ProtNLM"/>
    </source>
</evidence>
<proteinExistence type="predicted"/>
<gene>
    <name evidence="2" type="ORF">OPS25_10630</name>
</gene>
<dbReference type="Proteomes" id="UP001142810">
    <property type="component" value="Unassembled WGS sequence"/>
</dbReference>